<dbReference type="InterPro" id="IPR031248">
    <property type="entry name" value="RNF213"/>
</dbReference>
<protein>
    <submittedName>
        <fullName evidence="1">RN213 ligase</fullName>
    </submittedName>
</protein>
<evidence type="ECO:0000313" key="1">
    <source>
        <dbReference type="EMBL" id="NWS56611.1"/>
    </source>
</evidence>
<dbReference type="GO" id="GO:0016874">
    <property type="term" value="F:ligase activity"/>
    <property type="evidence" value="ECO:0007669"/>
    <property type="project" value="UniProtKB-KW"/>
</dbReference>
<dbReference type="PANTHER" id="PTHR22605">
    <property type="entry name" value="RZ-TYPE DOMAIN-CONTAINING PROTEIN"/>
    <property type="match status" value="1"/>
</dbReference>
<sequence length="79" mass="9343">YQYLSRYKRGEDLDHFLFIPERTEGTKKDCLKLLMEFCGRQNPSWMELSNFTHFLDFQLSKCEKSAFCSPAVGDDFQGF</sequence>
<dbReference type="AlphaFoldDB" id="A0A7K5GHY4"/>
<keyword evidence="2" id="KW-1185">Reference proteome</keyword>
<evidence type="ECO:0000313" key="2">
    <source>
        <dbReference type="Proteomes" id="UP000541181"/>
    </source>
</evidence>
<dbReference type="PANTHER" id="PTHR22605:SF16">
    <property type="entry name" value="E3 UBIQUITIN-PROTEIN LIGASE RNF213"/>
    <property type="match status" value="1"/>
</dbReference>
<reference evidence="1 2" key="1">
    <citation type="submission" date="2019-09" db="EMBL/GenBank/DDBJ databases">
        <title>Bird 10,000 Genomes (B10K) Project - Family phase.</title>
        <authorList>
            <person name="Zhang G."/>
        </authorList>
    </citation>
    <scope>NUCLEOTIDE SEQUENCE [LARGE SCALE GENOMIC DNA]</scope>
    <source>
        <strain evidence="1">B10K-CU-031-22</strain>
    </source>
</reference>
<accession>A0A7K5GHY4</accession>
<dbReference type="GO" id="GO:0004842">
    <property type="term" value="F:ubiquitin-protein transferase activity"/>
    <property type="evidence" value="ECO:0007669"/>
    <property type="project" value="InterPro"/>
</dbReference>
<keyword evidence="1" id="KW-0436">Ligase</keyword>
<dbReference type="Proteomes" id="UP000541181">
    <property type="component" value="Unassembled WGS sequence"/>
</dbReference>
<dbReference type="EMBL" id="VZRC01000191">
    <property type="protein sequence ID" value="NWS56611.1"/>
    <property type="molecule type" value="Genomic_DNA"/>
</dbReference>
<feature type="non-terminal residue" evidence="1">
    <location>
        <position position="79"/>
    </location>
</feature>
<proteinExistence type="predicted"/>
<feature type="non-terminal residue" evidence="1">
    <location>
        <position position="1"/>
    </location>
</feature>
<organism evidence="1 2">
    <name type="scientific">Chunga burmeisteri</name>
    <name type="common">Black-legged seriema</name>
    <dbReference type="NCBI Taxonomy" id="1352770"/>
    <lineage>
        <taxon>Eukaryota</taxon>
        <taxon>Metazoa</taxon>
        <taxon>Chordata</taxon>
        <taxon>Craniata</taxon>
        <taxon>Vertebrata</taxon>
        <taxon>Euteleostomi</taxon>
        <taxon>Archelosauria</taxon>
        <taxon>Archosauria</taxon>
        <taxon>Dinosauria</taxon>
        <taxon>Saurischia</taxon>
        <taxon>Theropoda</taxon>
        <taxon>Coelurosauria</taxon>
        <taxon>Aves</taxon>
        <taxon>Neognathae</taxon>
        <taxon>Neoaves</taxon>
        <taxon>Telluraves</taxon>
        <taxon>Australaves</taxon>
        <taxon>Cariamiformes</taxon>
        <taxon>Cariamidae</taxon>
        <taxon>Chunga</taxon>
    </lineage>
</organism>
<comment type="caution">
    <text evidence="1">The sequence shown here is derived from an EMBL/GenBank/DDBJ whole genome shotgun (WGS) entry which is preliminary data.</text>
</comment>
<dbReference type="OrthoDB" id="2423195at2759"/>
<dbReference type="GO" id="GO:0016887">
    <property type="term" value="F:ATP hydrolysis activity"/>
    <property type="evidence" value="ECO:0007669"/>
    <property type="project" value="InterPro"/>
</dbReference>
<name>A0A7K5GHY4_9AVES</name>
<gene>
    <name evidence="1" type="primary">Rnf213_1</name>
    <name evidence="1" type="ORF">CHUBUR_R16147</name>
</gene>